<dbReference type="RefSeq" id="WP_275938354.1">
    <property type="nucleotide sequence ID" value="NZ_SGWV01000010.1"/>
</dbReference>
<sequence length="40" mass="4253">MSRFWSGVIVGDPVDASVTRRLLAALAVLALLWAGVAWAI</sequence>
<keyword evidence="1" id="KW-0472">Membrane</keyword>
<evidence type="ECO:0000256" key="1">
    <source>
        <dbReference type="SAM" id="Phobius"/>
    </source>
</evidence>
<keyword evidence="1" id="KW-1133">Transmembrane helix</keyword>
<comment type="caution">
    <text evidence="2">The sequence shown here is derived from an EMBL/GenBank/DDBJ whole genome shotgun (WGS) entry which is preliminary data.</text>
</comment>
<keyword evidence="1" id="KW-0812">Transmembrane</keyword>
<name>A0A4Q7LHK4_9BURK</name>
<reference evidence="2 3" key="1">
    <citation type="submission" date="2019-02" db="EMBL/GenBank/DDBJ databases">
        <title>Genomic Encyclopedia of Type Strains, Phase IV (KMG-IV): sequencing the most valuable type-strain genomes for metagenomic binning, comparative biology and taxonomic classification.</title>
        <authorList>
            <person name="Goeker M."/>
        </authorList>
    </citation>
    <scope>NUCLEOTIDE SEQUENCE [LARGE SCALE GENOMIC DNA]</scope>
    <source>
        <strain evidence="2 3">DSM 10617</strain>
    </source>
</reference>
<feature type="transmembrane region" description="Helical" evidence="1">
    <location>
        <begin position="20"/>
        <end position="39"/>
    </location>
</feature>
<organism evidence="2 3">
    <name type="scientific">Sphaerotilus mobilis</name>
    <dbReference type="NCBI Taxonomy" id="47994"/>
    <lineage>
        <taxon>Bacteria</taxon>
        <taxon>Pseudomonadati</taxon>
        <taxon>Pseudomonadota</taxon>
        <taxon>Betaproteobacteria</taxon>
        <taxon>Burkholderiales</taxon>
        <taxon>Sphaerotilaceae</taxon>
        <taxon>Sphaerotilus</taxon>
    </lineage>
</organism>
<dbReference type="Proteomes" id="UP000293433">
    <property type="component" value="Unassembled WGS sequence"/>
</dbReference>
<evidence type="ECO:0000313" key="2">
    <source>
        <dbReference type="EMBL" id="RZS53217.1"/>
    </source>
</evidence>
<protein>
    <submittedName>
        <fullName evidence="2">Uncharacterized protein</fullName>
    </submittedName>
</protein>
<dbReference type="AlphaFoldDB" id="A0A4Q7LHK4"/>
<keyword evidence="3" id="KW-1185">Reference proteome</keyword>
<gene>
    <name evidence="2" type="ORF">EV685_2844</name>
</gene>
<dbReference type="EMBL" id="SGWV01000010">
    <property type="protein sequence ID" value="RZS53217.1"/>
    <property type="molecule type" value="Genomic_DNA"/>
</dbReference>
<proteinExistence type="predicted"/>
<evidence type="ECO:0000313" key="3">
    <source>
        <dbReference type="Proteomes" id="UP000293433"/>
    </source>
</evidence>
<accession>A0A4Q7LHK4</accession>